<reference evidence="2" key="1">
    <citation type="submission" date="2020-06" db="EMBL/GenBank/DDBJ databases">
        <authorList>
            <consortium name="Plant Systems Biology data submission"/>
        </authorList>
    </citation>
    <scope>NUCLEOTIDE SEQUENCE</scope>
    <source>
        <strain evidence="2">D6</strain>
    </source>
</reference>
<sequence>MVVQGGFSLHLIDAESQQPLKEYRGPSGAVHYAEAKPGGEYFLRFQVLREEDNKAEDDKAKDKAKDDKTKESSVDTQSEIMYYFRPCVDGKDLGFYTNLTNSQGARDVGLWTYINGIGANQALKFETAAPNNNKEATSGAGLASGNAAKGKESSSETTPGKTGPPLLHMGNVQVQVSKAIFTGRQKRVYSAIPALTQEETVVTEAAVPVSAASSLHEEEEETGTANGADAKEKDATGSPNDPSKLEETLRIMEPVPVLRSREGKARFEQKITEECPTYKPGELLETITIHYGSAAALVQAGVLLPAGTVPQYVGVSPQGTATSKEAASVTPIGKGVVANPLLDASTSTEPTGAKRLHAGDVKNEDGVKPPATKKPCREVSASTPEPMSAAVVSK</sequence>
<evidence type="ECO:0000313" key="3">
    <source>
        <dbReference type="Proteomes" id="UP001153069"/>
    </source>
</evidence>
<feature type="compositionally biased region" description="Basic and acidic residues" evidence="1">
    <location>
        <begin position="357"/>
        <end position="367"/>
    </location>
</feature>
<keyword evidence="3" id="KW-1185">Reference proteome</keyword>
<evidence type="ECO:0000256" key="1">
    <source>
        <dbReference type="SAM" id="MobiDB-lite"/>
    </source>
</evidence>
<organism evidence="2 3">
    <name type="scientific">Seminavis robusta</name>
    <dbReference type="NCBI Taxonomy" id="568900"/>
    <lineage>
        <taxon>Eukaryota</taxon>
        <taxon>Sar</taxon>
        <taxon>Stramenopiles</taxon>
        <taxon>Ochrophyta</taxon>
        <taxon>Bacillariophyta</taxon>
        <taxon>Bacillariophyceae</taxon>
        <taxon>Bacillariophycidae</taxon>
        <taxon>Naviculales</taxon>
        <taxon>Naviculaceae</taxon>
        <taxon>Seminavis</taxon>
    </lineage>
</organism>
<accession>A0A9N8HCM6</accession>
<feature type="region of interest" description="Disordered" evidence="1">
    <location>
        <begin position="343"/>
        <end position="394"/>
    </location>
</feature>
<name>A0A9N8HCM6_9STRA</name>
<protein>
    <submittedName>
        <fullName evidence="2">Uncharacterized protein</fullName>
    </submittedName>
</protein>
<evidence type="ECO:0000313" key="2">
    <source>
        <dbReference type="EMBL" id="CAB9507897.1"/>
    </source>
</evidence>
<feature type="region of interest" description="Disordered" evidence="1">
    <location>
        <begin position="53"/>
        <end position="72"/>
    </location>
</feature>
<feature type="region of interest" description="Disordered" evidence="1">
    <location>
        <begin position="210"/>
        <end position="245"/>
    </location>
</feature>
<proteinExistence type="predicted"/>
<gene>
    <name evidence="2" type="ORF">SEMRO_324_G117610.1</name>
</gene>
<dbReference type="AlphaFoldDB" id="A0A9N8HCM6"/>
<dbReference type="EMBL" id="CAICTM010000323">
    <property type="protein sequence ID" value="CAB9507897.1"/>
    <property type="molecule type" value="Genomic_DNA"/>
</dbReference>
<dbReference type="Proteomes" id="UP001153069">
    <property type="component" value="Unassembled WGS sequence"/>
</dbReference>
<feature type="region of interest" description="Disordered" evidence="1">
    <location>
        <begin position="134"/>
        <end position="168"/>
    </location>
</feature>
<comment type="caution">
    <text evidence="2">The sequence shown here is derived from an EMBL/GenBank/DDBJ whole genome shotgun (WGS) entry which is preliminary data.</text>
</comment>